<name>A0ABW1UPX4_9LACO</name>
<protein>
    <recommendedName>
        <fullName evidence="3">Coenzyme A biosynthesis bifunctional protein CoaBC</fullName>
    </recommendedName>
    <alternativeName>
        <fullName evidence="3">DNA/pantothenate metabolism flavoprotein</fullName>
    </alternativeName>
    <alternativeName>
        <fullName evidence="3">Phosphopantothenoylcysteine synthetase/decarboxylase</fullName>
        <shortName evidence="3">PPCS-PPCDC</shortName>
    </alternativeName>
    <domain>
        <recommendedName>
            <fullName evidence="3">Phosphopantothenoylcysteine decarboxylase</fullName>
            <shortName evidence="3">PPC decarboxylase</shortName>
            <shortName evidence="3">PPC-DC</shortName>
            <ecNumber evidence="3">4.1.1.36</ecNumber>
        </recommendedName>
        <alternativeName>
            <fullName evidence="3">CoaC</fullName>
        </alternativeName>
    </domain>
    <domain>
        <recommendedName>
            <fullName evidence="3">Phosphopantothenate--cysteine ligase</fullName>
            <ecNumber evidence="3">6.3.2.5</ecNumber>
        </recommendedName>
        <alternativeName>
            <fullName evidence="3">CoaB</fullName>
        </alternativeName>
        <alternativeName>
            <fullName evidence="3">Phosphopantothenoylcysteine synthetase</fullName>
            <shortName evidence="3">PPC synthetase</shortName>
            <shortName evidence="3">PPC-S</shortName>
        </alternativeName>
    </domain>
</protein>
<evidence type="ECO:0000313" key="7">
    <source>
        <dbReference type="EMBL" id="MFC6315987.1"/>
    </source>
</evidence>
<feature type="binding site" evidence="3">
    <location>
        <position position="344"/>
    </location>
    <ligand>
        <name>CTP</name>
        <dbReference type="ChEBI" id="CHEBI:37563"/>
    </ligand>
</feature>
<feature type="binding site" evidence="3">
    <location>
        <position position="290"/>
    </location>
    <ligand>
        <name>CTP</name>
        <dbReference type="ChEBI" id="CHEBI:37563"/>
    </ligand>
</feature>
<feature type="binding site" evidence="3">
    <location>
        <position position="280"/>
    </location>
    <ligand>
        <name>CTP</name>
        <dbReference type="ChEBI" id="CHEBI:37563"/>
    </ligand>
</feature>
<dbReference type="EMBL" id="JBHSSM010000023">
    <property type="protein sequence ID" value="MFC6315987.1"/>
    <property type="molecule type" value="Genomic_DNA"/>
</dbReference>
<evidence type="ECO:0000256" key="4">
    <source>
        <dbReference type="RuleBase" id="RU364078"/>
    </source>
</evidence>
<keyword evidence="8" id="KW-1185">Reference proteome</keyword>
<dbReference type="EC" id="6.3.2.5" evidence="3"/>
<comment type="catalytic activity">
    <reaction evidence="3 4">
        <text>(R)-4'-phosphopantothenate + L-cysteine + CTP = N-[(R)-4-phosphopantothenoyl]-L-cysteine + CMP + diphosphate + H(+)</text>
        <dbReference type="Rhea" id="RHEA:19397"/>
        <dbReference type="ChEBI" id="CHEBI:10986"/>
        <dbReference type="ChEBI" id="CHEBI:15378"/>
        <dbReference type="ChEBI" id="CHEBI:33019"/>
        <dbReference type="ChEBI" id="CHEBI:35235"/>
        <dbReference type="ChEBI" id="CHEBI:37563"/>
        <dbReference type="ChEBI" id="CHEBI:59458"/>
        <dbReference type="ChEBI" id="CHEBI:60377"/>
        <dbReference type="EC" id="6.3.2.5"/>
    </reaction>
</comment>
<comment type="cofactor">
    <cofactor evidence="3">
        <name>Mg(2+)</name>
        <dbReference type="ChEBI" id="CHEBI:18420"/>
    </cofactor>
</comment>
<dbReference type="InterPro" id="IPR005252">
    <property type="entry name" value="CoaBC"/>
</dbReference>
<dbReference type="InterPro" id="IPR003382">
    <property type="entry name" value="Flavoprotein"/>
</dbReference>
<dbReference type="InterPro" id="IPR035929">
    <property type="entry name" value="CoaB-like_sf"/>
</dbReference>
<comment type="function">
    <text evidence="3">Catalyzes two sequential steps in the biosynthesis of coenzyme A. In the first step cysteine is conjugated to 4'-phosphopantothenate to form 4-phosphopantothenoylcysteine. In the second step the latter compound is decarboxylated to form 4'-phosphopantotheine.</text>
</comment>
<dbReference type="RefSeq" id="WP_125601564.1">
    <property type="nucleotide sequence ID" value="NZ_JBHSSM010000023.1"/>
</dbReference>
<feature type="domain" description="DNA/pantothenate metabolism flavoprotein C-terminal" evidence="6">
    <location>
        <begin position="188"/>
        <end position="397"/>
    </location>
</feature>
<comment type="similarity">
    <text evidence="3 4">In the C-terminal section; belongs to the PPC synthetase family.</text>
</comment>
<evidence type="ECO:0000256" key="3">
    <source>
        <dbReference type="HAMAP-Rule" id="MF_02225"/>
    </source>
</evidence>
<feature type="domain" description="Flavoprotein" evidence="5">
    <location>
        <begin position="5"/>
        <end position="173"/>
    </location>
</feature>
<gene>
    <name evidence="3 7" type="primary">coaBC</name>
    <name evidence="7" type="ORF">ACFQHW_10475</name>
</gene>
<feature type="binding site" evidence="3">
    <location>
        <position position="326"/>
    </location>
    <ligand>
        <name>CTP</name>
        <dbReference type="ChEBI" id="CHEBI:37563"/>
    </ligand>
</feature>
<dbReference type="Proteomes" id="UP001596310">
    <property type="component" value="Unassembled WGS sequence"/>
</dbReference>
<keyword evidence="3" id="KW-0511">Multifunctional enzyme</keyword>
<keyword evidence="3 4" id="KW-0288">FMN</keyword>
<dbReference type="Gene3D" id="3.40.50.1950">
    <property type="entry name" value="Flavin prenyltransferase-like"/>
    <property type="match status" value="1"/>
</dbReference>
<dbReference type="SUPFAM" id="SSF102645">
    <property type="entry name" value="CoaB-like"/>
    <property type="match status" value="1"/>
</dbReference>
<proteinExistence type="inferred from homology"/>
<keyword evidence="3 4" id="KW-0285">Flavoprotein</keyword>
<comment type="caution">
    <text evidence="7">The sequence shown here is derived from an EMBL/GenBank/DDBJ whole genome shotgun (WGS) entry which is preliminary data.</text>
</comment>
<dbReference type="Pfam" id="PF04127">
    <property type="entry name" value="DFP"/>
    <property type="match status" value="1"/>
</dbReference>
<accession>A0ABW1UPX4</accession>
<dbReference type="InterPro" id="IPR007085">
    <property type="entry name" value="DNA/pantothenate-metab_flavo_C"/>
</dbReference>
<dbReference type="EC" id="4.1.1.36" evidence="3"/>
<feature type="region of interest" description="Phosphopantothenoylcysteine decarboxylase" evidence="3">
    <location>
        <begin position="1"/>
        <end position="192"/>
    </location>
</feature>
<feature type="binding site" evidence="3">
    <location>
        <begin position="308"/>
        <end position="311"/>
    </location>
    <ligand>
        <name>CTP</name>
        <dbReference type="ChEBI" id="CHEBI:37563"/>
    </ligand>
</feature>
<comment type="caution">
    <text evidence="3">Lacks conserved residue(s) required for the propagation of feature annotation.</text>
</comment>
<dbReference type="PANTHER" id="PTHR14359">
    <property type="entry name" value="HOMO-OLIGOMERIC FLAVIN CONTAINING CYS DECARBOXYLASE FAMILY"/>
    <property type="match status" value="1"/>
</dbReference>
<evidence type="ECO:0000256" key="1">
    <source>
        <dbReference type="ARBA" id="ARBA00022793"/>
    </source>
</evidence>
<dbReference type="GO" id="GO:0004633">
    <property type="term" value="F:phosphopantothenoylcysteine decarboxylase activity"/>
    <property type="evidence" value="ECO:0007669"/>
    <property type="project" value="UniProtKB-EC"/>
</dbReference>
<dbReference type="Pfam" id="PF02441">
    <property type="entry name" value="Flavoprotein"/>
    <property type="match status" value="1"/>
</dbReference>
<evidence type="ECO:0000259" key="6">
    <source>
        <dbReference type="Pfam" id="PF04127"/>
    </source>
</evidence>
<dbReference type="Gene3D" id="3.40.50.10300">
    <property type="entry name" value="CoaB-like"/>
    <property type="match status" value="1"/>
</dbReference>
<evidence type="ECO:0000256" key="2">
    <source>
        <dbReference type="ARBA" id="ARBA00023239"/>
    </source>
</evidence>
<keyword evidence="3 4" id="KW-0436">Ligase</keyword>
<comment type="cofactor">
    <cofactor evidence="3">
        <name>FMN</name>
        <dbReference type="ChEBI" id="CHEBI:58210"/>
    </cofactor>
    <text evidence="3">Binds 1 FMN per subunit.</text>
</comment>
<keyword evidence="2 3" id="KW-0456">Lyase</keyword>
<comment type="similarity">
    <text evidence="3 4">In the N-terminal section; belongs to the HFCD (homo-oligomeric flavin containing Cys decarboxylase) superfamily.</text>
</comment>
<comment type="pathway">
    <text evidence="3 4">Cofactor biosynthesis; coenzyme A biosynthesis; CoA from (R)-pantothenate: step 3/5.</text>
</comment>
<dbReference type="PANTHER" id="PTHR14359:SF6">
    <property type="entry name" value="PHOSPHOPANTOTHENOYLCYSTEINE DECARBOXYLASE"/>
    <property type="match status" value="1"/>
</dbReference>
<dbReference type="InterPro" id="IPR036551">
    <property type="entry name" value="Flavin_trans-like"/>
</dbReference>
<dbReference type="HAMAP" id="MF_02225">
    <property type="entry name" value="CoaBC"/>
    <property type="match status" value="1"/>
</dbReference>
<comment type="function">
    <text evidence="4">Catalyzes two steps in the biosynthesis of coenzyme A. In the first step cysteine is conjugated to 4'-phosphopantothenate to form 4-phosphopantothenoylcysteine, in the latter compound is decarboxylated to form 4'-phosphopantotheine.</text>
</comment>
<keyword evidence="3" id="KW-0479">Metal-binding</keyword>
<organism evidence="7 8">
    <name type="scientific">Lapidilactobacillus achengensis</name>
    <dbReference type="NCBI Taxonomy" id="2486000"/>
    <lineage>
        <taxon>Bacteria</taxon>
        <taxon>Bacillati</taxon>
        <taxon>Bacillota</taxon>
        <taxon>Bacilli</taxon>
        <taxon>Lactobacillales</taxon>
        <taxon>Lactobacillaceae</taxon>
        <taxon>Lapidilactobacillus</taxon>
    </lineage>
</organism>
<keyword evidence="1 3" id="KW-0210">Decarboxylase</keyword>
<comment type="catalytic activity">
    <reaction evidence="3 4">
        <text>N-[(R)-4-phosphopantothenoyl]-L-cysteine + H(+) = (R)-4'-phosphopantetheine + CO2</text>
        <dbReference type="Rhea" id="RHEA:16793"/>
        <dbReference type="ChEBI" id="CHEBI:15378"/>
        <dbReference type="ChEBI" id="CHEBI:16526"/>
        <dbReference type="ChEBI" id="CHEBI:59458"/>
        <dbReference type="ChEBI" id="CHEBI:61723"/>
        <dbReference type="EC" id="4.1.1.36"/>
    </reaction>
</comment>
<dbReference type="GO" id="GO:0004632">
    <property type="term" value="F:phosphopantothenate--cysteine ligase activity"/>
    <property type="evidence" value="ECO:0007669"/>
    <property type="project" value="UniProtKB-EC"/>
</dbReference>
<reference evidence="8" key="1">
    <citation type="journal article" date="2019" name="Int. J. Syst. Evol. Microbiol.">
        <title>The Global Catalogue of Microorganisms (GCM) 10K type strain sequencing project: providing services to taxonomists for standard genome sequencing and annotation.</title>
        <authorList>
            <consortium name="The Broad Institute Genomics Platform"/>
            <consortium name="The Broad Institute Genome Sequencing Center for Infectious Disease"/>
            <person name="Wu L."/>
            <person name="Ma J."/>
        </authorList>
    </citation>
    <scope>NUCLEOTIDE SEQUENCE [LARGE SCALE GENOMIC DNA]</scope>
    <source>
        <strain evidence="8">CCM 8897</strain>
    </source>
</reference>
<dbReference type="SUPFAM" id="SSF52507">
    <property type="entry name" value="Homo-oligomeric flavin-containing Cys decarboxylases, HFCD"/>
    <property type="match status" value="1"/>
</dbReference>
<feature type="region of interest" description="Phosphopantothenate--cysteine ligase" evidence="3">
    <location>
        <begin position="193"/>
        <end position="405"/>
    </location>
</feature>
<keyword evidence="3" id="KW-0460">Magnesium</keyword>
<comment type="pathway">
    <text evidence="3 4">Cofactor biosynthesis; coenzyme A biosynthesis; CoA from (R)-pantothenate: step 2/5.</text>
</comment>
<sequence>MYQGKHILLIISGGIAAYKIPQFIRGLVKAGAEVQVIATQAATAFVTPQTLAVVSQHPVYDDHYLHSNTTAISHLDLTIWADLIIVAPATADILAKMANGIADDLASTALLAAAKPIFVFPAMNDQMYGAAATQRNLALLRQDHVTVFEPEVGLLAEGYAAKGRMPEPATMQALVKNAWQRQTTDQTLAGQRVLITAGGTREAIDPVRFIGNHSSGKMGWALARAAYWAGAEVTVISSVPAPMDIPAKVVAVTTTAELQAAVQRLFPQSDLLFMAAAPADFRPAHPATNKIKKQPGQAEMQLTLVKNPDILASLKPQRRQQIVVGFAAETQQLLTNAQAKLQAKDLDLIVANPVGGTDSGFDVDQNQGTLLFADGSQQTLPLTSKEVMAQAIVAAVTTKILDGRR</sequence>
<evidence type="ECO:0000313" key="8">
    <source>
        <dbReference type="Proteomes" id="UP001596310"/>
    </source>
</evidence>
<feature type="binding site" evidence="3">
    <location>
        <position position="340"/>
    </location>
    <ligand>
        <name>CTP</name>
        <dbReference type="ChEBI" id="CHEBI:37563"/>
    </ligand>
</feature>
<evidence type="ECO:0000259" key="5">
    <source>
        <dbReference type="Pfam" id="PF02441"/>
    </source>
</evidence>
<dbReference type="NCBIfam" id="TIGR00521">
    <property type="entry name" value="coaBC_dfp"/>
    <property type="match status" value="1"/>
</dbReference>